<dbReference type="InterPro" id="IPR018000">
    <property type="entry name" value="Neurotransmitter_ion_chnl_CS"/>
</dbReference>
<dbReference type="Pfam" id="PF02932">
    <property type="entry name" value="Neur_chan_memb"/>
    <property type="match status" value="3"/>
</dbReference>
<dbReference type="InterPro" id="IPR036719">
    <property type="entry name" value="Neuro-gated_channel_TM_sf"/>
</dbReference>
<accession>A0ABN8MPA6</accession>
<sequence length="1257" mass="146162">FLFFCRYKETTDVLNEITSAEKYSKFLRPFHKGSPLKVTIGITVVHFVAVREVEEQFSLDMITWQTWNDPRLRHSLDDSITLPGESKKVIWLPDTFFLNVRSAAIHDVIAENSKVSITPGGVVTYSTRLTITAGCSMDLADYPLDEQHCDLELSTYAYTTNQLVYTWINGSEAEKIKVSDEHLSELTLVQTQSLYGFETYADGNHSKLVARFWFKRRFGYAFLQIYFPTMMLVVLSWLIFWIPQDAVPARIALGSTTVLSVVTFTGSFRSTFPKDKHHIEVSELHDVKVERPVEHPVARSQGKSMKVLKGKAKKAKEYARCAFVRNEASSFDRVSRYLFPCNIYIIPLSFHSLYLNVNESGSRRNVSDVLEIVFRNYDKRIRPFYGVKTLDVDLDMLILSFGEISETSMDFEVDLYLGQFWQDPRLAFGINRTIILGGAACEKFWLPDTFFVNSIDTRIHRMVFANKKVWINLINGTMMLSARLVTKNSCKLDLRDYPLDKQTCHLAFESFSYEEKDLKYKWKSEVESDIFIYDKEMAQFDIISAKRYLKHKVYHSSTFSGLTATMIFRRRSMYYIFQMYIPCVCVVALSWVSFWINHEAVPARVALSITTVLTISYMRGNVNAGMPRVSYLKSIDYFLLGGFVFIFMTLLEYVLVLKQSRKLQEIKEKKTDYEMGNPTGEDTDRKPLLVTVAVDGKSYNFKHRFEDMENGDSSHAKRKFSIHERKRKQSLAARLKPLFAKKRRKESKGGLRLIKQRFRSEKGVHYLDQYSRILFPLGYIAFLTTYFVIYMARRKRRALARNATLIQPSFNMSSLLTSIMKDYDKNMRPFYGVKSVDVKVDILILSFGEIQEANMDFSMDLYLGLFWQDPRFDLGINQSLTLGGHFTDKFWLPDTFFVNSVQTSVHETILPNLKVWVNLNGGHMMLSARMKSTASCKMNLRKYPLDDQICHLALEISYDNEDLKYSWTKKAGTEIFIYDKEMAQFIVMNATRQLKHPLYHSETFSGLTVTVHFQRRTMYYIFQMYIPCVCIVALSWVSFWIDPDAIPARVGLSITTVLTICYMLGSVNSKLPRVSYLKAIDYFLLMSFGFIFFTLVEYVFVLRYSRKMKYVGSFTPGQRAHLDLAERGEWEDNHQKMEIRISMGGKSYIFTDTLDNAFSTSKEDKRGHLYKFNEMKKTFRTCNHTRPVFRKRTSTEKKSLLEKIKKTIGYTMEGNQIDRNSRFLFPFCYLLFLIIYFVSFIYGGQDLAQKVSEGETY</sequence>
<keyword evidence="4" id="KW-1003">Cell membrane</keyword>
<evidence type="ECO:0000256" key="5">
    <source>
        <dbReference type="ARBA" id="ARBA00022692"/>
    </source>
</evidence>
<evidence type="ECO:0000256" key="1">
    <source>
        <dbReference type="ARBA" id="ARBA00004141"/>
    </source>
</evidence>
<dbReference type="PROSITE" id="PS00236">
    <property type="entry name" value="NEUROTR_ION_CHANNEL"/>
    <property type="match status" value="3"/>
</dbReference>
<feature type="transmembrane region" description="Helical" evidence="11">
    <location>
        <begin position="1079"/>
        <end position="1101"/>
    </location>
</feature>
<feature type="transmembrane region" description="Helical" evidence="11">
    <location>
        <begin position="574"/>
        <end position="594"/>
    </location>
</feature>
<dbReference type="Pfam" id="PF02931">
    <property type="entry name" value="Neur_chan_LBD"/>
    <property type="match status" value="3"/>
</dbReference>
<keyword evidence="3 11" id="KW-0813">Transport</keyword>
<comment type="caution">
    <text evidence="14">The sequence shown here is derived from an EMBL/GenBank/DDBJ whole genome shotgun (WGS) entry which is preliminary data.</text>
</comment>
<evidence type="ECO:0000256" key="8">
    <source>
        <dbReference type="ARBA" id="ARBA00023065"/>
    </source>
</evidence>
<feature type="domain" description="Neurotransmitter-gated ion-channel transmembrane" evidence="13">
    <location>
        <begin position="225"/>
        <end position="274"/>
    </location>
</feature>
<feature type="transmembrane region" description="Helical" evidence="11">
    <location>
        <begin position="248"/>
        <end position="268"/>
    </location>
</feature>
<keyword evidence="10 11" id="KW-0407">Ion channel</keyword>
<evidence type="ECO:0000313" key="15">
    <source>
        <dbReference type="Proteomes" id="UP001159427"/>
    </source>
</evidence>
<evidence type="ECO:0000256" key="9">
    <source>
        <dbReference type="ARBA" id="ARBA00023136"/>
    </source>
</evidence>
<evidence type="ECO:0000256" key="11">
    <source>
        <dbReference type="RuleBase" id="RU000687"/>
    </source>
</evidence>
<feature type="transmembrane region" description="Helical" evidence="11">
    <location>
        <begin position="1019"/>
        <end position="1040"/>
    </location>
</feature>
<dbReference type="Proteomes" id="UP001159427">
    <property type="component" value="Unassembled WGS sequence"/>
</dbReference>
<dbReference type="PRINTS" id="PR00253">
    <property type="entry name" value="GABAARECEPTR"/>
</dbReference>
<keyword evidence="5 11" id="KW-0812">Transmembrane</keyword>
<evidence type="ECO:0000256" key="10">
    <source>
        <dbReference type="ARBA" id="ARBA00023303"/>
    </source>
</evidence>
<evidence type="ECO:0000313" key="14">
    <source>
        <dbReference type="EMBL" id="CAH3030593.1"/>
    </source>
</evidence>
<evidence type="ECO:0000256" key="3">
    <source>
        <dbReference type="ARBA" id="ARBA00022448"/>
    </source>
</evidence>
<keyword evidence="6" id="KW-0732">Signal</keyword>
<evidence type="ECO:0000256" key="2">
    <source>
        <dbReference type="ARBA" id="ARBA00004236"/>
    </source>
</evidence>
<dbReference type="PRINTS" id="PR00252">
    <property type="entry name" value="NRIONCHANNEL"/>
</dbReference>
<evidence type="ECO:0000259" key="13">
    <source>
        <dbReference type="Pfam" id="PF02932"/>
    </source>
</evidence>
<evidence type="ECO:0000256" key="7">
    <source>
        <dbReference type="ARBA" id="ARBA00022989"/>
    </source>
</evidence>
<feature type="transmembrane region" description="Helical" evidence="11">
    <location>
        <begin position="220"/>
        <end position="242"/>
    </location>
</feature>
<evidence type="ECO:0000256" key="4">
    <source>
        <dbReference type="ARBA" id="ARBA00022475"/>
    </source>
</evidence>
<dbReference type="CDD" id="cd18990">
    <property type="entry name" value="LGIC_ECD_GABAAR"/>
    <property type="match status" value="3"/>
</dbReference>
<feature type="domain" description="Neurotransmitter-gated ion-channel transmembrane" evidence="13">
    <location>
        <begin position="579"/>
        <end position="787"/>
    </location>
</feature>
<feature type="transmembrane region" description="Helical" evidence="11">
    <location>
        <begin position="1046"/>
        <end position="1067"/>
    </location>
</feature>
<comment type="subcellular location">
    <subcellularLocation>
        <location evidence="2">Cell membrane</location>
    </subcellularLocation>
    <subcellularLocation>
        <location evidence="1">Membrane</location>
        <topology evidence="1">Multi-pass membrane protein</topology>
    </subcellularLocation>
</comment>
<keyword evidence="7 11" id="KW-1133">Transmembrane helix</keyword>
<protein>
    <submittedName>
        <fullName evidence="14">Uncharacterized protein</fullName>
    </submittedName>
</protein>
<feature type="domain" description="Neurotransmitter-gated ion-channel ligand-binding" evidence="12">
    <location>
        <begin position="814"/>
        <end position="1017"/>
    </location>
</feature>
<dbReference type="InterPro" id="IPR006028">
    <property type="entry name" value="GABAA/Glycine_rcpt"/>
</dbReference>
<dbReference type="NCBIfam" id="TIGR00860">
    <property type="entry name" value="LIC"/>
    <property type="match status" value="2"/>
</dbReference>
<feature type="domain" description="Neurotransmitter-gated ion-channel ligand-binding" evidence="12">
    <location>
        <begin position="14"/>
        <end position="217"/>
    </location>
</feature>
<dbReference type="InterPro" id="IPR038050">
    <property type="entry name" value="Neuro_actylchol_rec"/>
</dbReference>
<dbReference type="InterPro" id="IPR006202">
    <property type="entry name" value="Neur_chan_lig-bd"/>
</dbReference>
<name>A0ABN8MPA6_9CNID</name>
<proteinExistence type="inferred from homology"/>
<keyword evidence="9 11" id="KW-0472">Membrane</keyword>
<feature type="transmembrane region" description="Helical" evidence="11">
    <location>
        <begin position="1223"/>
        <end position="1242"/>
    </location>
</feature>
<comment type="caution">
    <text evidence="11">Lacks conserved residue(s) required for the propagation of feature annotation.</text>
</comment>
<feature type="transmembrane region" description="Helical" evidence="11">
    <location>
        <begin position="637"/>
        <end position="656"/>
    </location>
</feature>
<dbReference type="Gene3D" id="2.70.170.10">
    <property type="entry name" value="Neurotransmitter-gated ion-channel ligand-binding domain"/>
    <property type="match status" value="3"/>
</dbReference>
<dbReference type="InterPro" id="IPR036734">
    <property type="entry name" value="Neur_chan_lig-bd_sf"/>
</dbReference>
<keyword evidence="8 11" id="KW-0406">Ion transport</keyword>
<dbReference type="EMBL" id="CALNXI010000643">
    <property type="protein sequence ID" value="CAH3030593.1"/>
    <property type="molecule type" value="Genomic_DNA"/>
</dbReference>
<feature type="domain" description="Neurotransmitter-gated ion-channel ligand-binding" evidence="12">
    <location>
        <begin position="369"/>
        <end position="571"/>
    </location>
</feature>
<dbReference type="SUPFAM" id="SSF90112">
    <property type="entry name" value="Neurotransmitter-gated ion-channel transmembrane pore"/>
    <property type="match status" value="3"/>
</dbReference>
<dbReference type="CDD" id="cd19049">
    <property type="entry name" value="LGIC_TM_anion"/>
    <property type="match status" value="2"/>
</dbReference>
<gene>
    <name evidence="14" type="ORF">PEVE_00038239</name>
</gene>
<organism evidence="14 15">
    <name type="scientific">Porites evermanni</name>
    <dbReference type="NCBI Taxonomy" id="104178"/>
    <lineage>
        <taxon>Eukaryota</taxon>
        <taxon>Metazoa</taxon>
        <taxon>Cnidaria</taxon>
        <taxon>Anthozoa</taxon>
        <taxon>Hexacorallia</taxon>
        <taxon>Scleractinia</taxon>
        <taxon>Fungiina</taxon>
        <taxon>Poritidae</taxon>
        <taxon>Porites</taxon>
    </lineage>
</organism>
<dbReference type="Gene3D" id="1.20.58.390">
    <property type="entry name" value="Neurotransmitter-gated ion-channel transmembrane domain"/>
    <property type="match status" value="3"/>
</dbReference>
<dbReference type="PANTHER" id="PTHR18945">
    <property type="entry name" value="NEUROTRANSMITTER GATED ION CHANNEL"/>
    <property type="match status" value="1"/>
</dbReference>
<dbReference type="InterPro" id="IPR006201">
    <property type="entry name" value="Neur_channel"/>
</dbReference>
<evidence type="ECO:0000259" key="12">
    <source>
        <dbReference type="Pfam" id="PF02931"/>
    </source>
</evidence>
<feature type="non-terminal residue" evidence="14">
    <location>
        <position position="1"/>
    </location>
</feature>
<dbReference type="SUPFAM" id="SSF63712">
    <property type="entry name" value="Nicotinic receptor ligand binding domain-like"/>
    <property type="match status" value="3"/>
</dbReference>
<feature type="domain" description="Neurotransmitter-gated ion-channel transmembrane" evidence="13">
    <location>
        <begin position="1024"/>
        <end position="1237"/>
    </location>
</feature>
<keyword evidence="15" id="KW-1185">Reference proteome</keyword>
<feature type="transmembrane region" description="Helical" evidence="11">
    <location>
        <begin position="773"/>
        <end position="792"/>
    </location>
</feature>
<evidence type="ECO:0000256" key="6">
    <source>
        <dbReference type="ARBA" id="ARBA00022729"/>
    </source>
</evidence>
<dbReference type="InterPro" id="IPR006029">
    <property type="entry name" value="Neurotrans-gated_channel_TM"/>
</dbReference>
<comment type="similarity">
    <text evidence="11">Belongs to the ligand-gated ion channel (TC 1.A.9) family.</text>
</comment>
<reference evidence="14 15" key="1">
    <citation type="submission" date="2022-05" db="EMBL/GenBank/DDBJ databases">
        <authorList>
            <consortium name="Genoscope - CEA"/>
            <person name="William W."/>
        </authorList>
    </citation>
    <scope>NUCLEOTIDE SEQUENCE [LARGE SCALE GENOMIC DNA]</scope>
</reference>